<evidence type="ECO:0000256" key="10">
    <source>
        <dbReference type="SAM" id="MobiDB-lite"/>
    </source>
</evidence>
<feature type="domain" description="Protein kinase" evidence="11">
    <location>
        <begin position="875"/>
        <end position="1181"/>
    </location>
</feature>
<feature type="compositionally biased region" description="Low complexity" evidence="10">
    <location>
        <begin position="472"/>
        <end position="484"/>
    </location>
</feature>
<feature type="compositionally biased region" description="Polar residues" evidence="10">
    <location>
        <begin position="782"/>
        <end position="796"/>
    </location>
</feature>
<gene>
    <name evidence="12" type="ORF">BDZ90DRAFT_233029</name>
</gene>
<protein>
    <recommendedName>
        <fullName evidence="2">non-specific serine/threonine protein kinase</fullName>
        <ecNumber evidence="2">2.7.11.1</ecNumber>
    </recommendedName>
</protein>
<dbReference type="InterPro" id="IPR000719">
    <property type="entry name" value="Prot_kinase_dom"/>
</dbReference>
<dbReference type="GO" id="GO:0005524">
    <property type="term" value="F:ATP binding"/>
    <property type="evidence" value="ECO:0007669"/>
    <property type="project" value="UniProtKB-KW"/>
</dbReference>
<dbReference type="InterPro" id="IPR011009">
    <property type="entry name" value="Kinase-like_dom_sf"/>
</dbReference>
<dbReference type="GO" id="GO:0004674">
    <property type="term" value="F:protein serine/threonine kinase activity"/>
    <property type="evidence" value="ECO:0007669"/>
    <property type="project" value="UniProtKB-KW"/>
</dbReference>
<name>A0A316UNT2_9BASI</name>
<dbReference type="Proteomes" id="UP000245884">
    <property type="component" value="Unassembled WGS sequence"/>
</dbReference>
<keyword evidence="13" id="KW-1185">Reference proteome</keyword>
<dbReference type="PROSITE" id="PS00108">
    <property type="entry name" value="PROTEIN_KINASE_ST"/>
    <property type="match status" value="1"/>
</dbReference>
<comment type="catalytic activity">
    <reaction evidence="8">
        <text>L-threonyl-[protein] + ATP = O-phospho-L-threonyl-[protein] + ADP + H(+)</text>
        <dbReference type="Rhea" id="RHEA:46608"/>
        <dbReference type="Rhea" id="RHEA-COMP:11060"/>
        <dbReference type="Rhea" id="RHEA-COMP:11605"/>
        <dbReference type="ChEBI" id="CHEBI:15378"/>
        <dbReference type="ChEBI" id="CHEBI:30013"/>
        <dbReference type="ChEBI" id="CHEBI:30616"/>
        <dbReference type="ChEBI" id="CHEBI:61977"/>
        <dbReference type="ChEBI" id="CHEBI:456216"/>
        <dbReference type="EC" id="2.7.11.1"/>
    </reaction>
</comment>
<organism evidence="12 13">
    <name type="scientific">Jaminaea rosea</name>
    <dbReference type="NCBI Taxonomy" id="1569628"/>
    <lineage>
        <taxon>Eukaryota</taxon>
        <taxon>Fungi</taxon>
        <taxon>Dikarya</taxon>
        <taxon>Basidiomycota</taxon>
        <taxon>Ustilaginomycotina</taxon>
        <taxon>Exobasidiomycetes</taxon>
        <taxon>Microstromatales</taxon>
        <taxon>Microstromatales incertae sedis</taxon>
        <taxon>Jaminaea</taxon>
    </lineage>
</organism>
<dbReference type="EC" id="2.7.11.1" evidence="2"/>
<dbReference type="PROSITE" id="PS50011">
    <property type="entry name" value="PROTEIN_KINASE_DOM"/>
    <property type="match status" value="1"/>
</dbReference>
<dbReference type="CDD" id="cd05581">
    <property type="entry name" value="STKc_PDK1"/>
    <property type="match status" value="1"/>
</dbReference>
<keyword evidence="6" id="KW-0418">Kinase</keyword>
<evidence type="ECO:0000256" key="7">
    <source>
        <dbReference type="ARBA" id="ARBA00022840"/>
    </source>
</evidence>
<dbReference type="Pfam" id="PF00069">
    <property type="entry name" value="Pkinase"/>
    <property type="match status" value="1"/>
</dbReference>
<feature type="compositionally biased region" description="Low complexity" evidence="10">
    <location>
        <begin position="1359"/>
        <end position="1381"/>
    </location>
</feature>
<evidence type="ECO:0000256" key="8">
    <source>
        <dbReference type="ARBA" id="ARBA00047899"/>
    </source>
</evidence>
<comment type="similarity">
    <text evidence="1">Belongs to the protein kinase superfamily. AGC Ser/Thr protein kinase family. PDPK1 subfamily.</text>
</comment>
<evidence type="ECO:0000256" key="5">
    <source>
        <dbReference type="ARBA" id="ARBA00022741"/>
    </source>
</evidence>
<feature type="compositionally biased region" description="Low complexity" evidence="10">
    <location>
        <begin position="52"/>
        <end position="75"/>
    </location>
</feature>
<keyword evidence="4" id="KW-0808">Transferase</keyword>
<feature type="region of interest" description="Disordered" evidence="10">
    <location>
        <begin position="330"/>
        <end position="384"/>
    </location>
</feature>
<keyword evidence="7" id="KW-0067">ATP-binding</keyword>
<dbReference type="FunFam" id="1.10.510.10:FF:000534">
    <property type="entry name" value="Serine/threonine-protein kinase PKH2"/>
    <property type="match status" value="1"/>
</dbReference>
<evidence type="ECO:0000256" key="1">
    <source>
        <dbReference type="ARBA" id="ARBA00010006"/>
    </source>
</evidence>
<dbReference type="Gene3D" id="3.30.200.20">
    <property type="entry name" value="Phosphorylase Kinase, domain 1"/>
    <property type="match status" value="1"/>
</dbReference>
<feature type="region of interest" description="Disordered" evidence="10">
    <location>
        <begin position="1057"/>
        <end position="1086"/>
    </location>
</feature>
<feature type="region of interest" description="Disordered" evidence="10">
    <location>
        <begin position="1196"/>
        <end position="1396"/>
    </location>
</feature>
<dbReference type="Gene3D" id="2.30.29.30">
    <property type="entry name" value="Pleckstrin-homology domain (PH domain)/Phosphotyrosine-binding domain (PTB)"/>
    <property type="match status" value="1"/>
</dbReference>
<dbReference type="SMART" id="SM00220">
    <property type="entry name" value="S_TKc"/>
    <property type="match status" value="1"/>
</dbReference>
<feature type="compositionally biased region" description="Low complexity" evidence="10">
    <location>
        <begin position="804"/>
        <end position="822"/>
    </location>
</feature>
<evidence type="ECO:0000259" key="11">
    <source>
        <dbReference type="PROSITE" id="PS50011"/>
    </source>
</evidence>
<dbReference type="OrthoDB" id="347657at2759"/>
<feature type="region of interest" description="Disordered" evidence="10">
    <location>
        <begin position="208"/>
        <end position="311"/>
    </location>
</feature>
<evidence type="ECO:0000256" key="6">
    <source>
        <dbReference type="ARBA" id="ARBA00022777"/>
    </source>
</evidence>
<feature type="region of interest" description="Disordered" evidence="10">
    <location>
        <begin position="1"/>
        <end position="137"/>
    </location>
</feature>
<dbReference type="InterPro" id="IPR039046">
    <property type="entry name" value="PDPK1"/>
</dbReference>
<evidence type="ECO:0000256" key="4">
    <source>
        <dbReference type="ARBA" id="ARBA00022679"/>
    </source>
</evidence>
<feature type="compositionally biased region" description="Low complexity" evidence="10">
    <location>
        <begin position="330"/>
        <end position="351"/>
    </location>
</feature>
<reference evidence="12 13" key="1">
    <citation type="journal article" date="2018" name="Mol. Biol. Evol.">
        <title>Broad Genomic Sampling Reveals a Smut Pathogenic Ancestry of the Fungal Clade Ustilaginomycotina.</title>
        <authorList>
            <person name="Kijpornyongpan T."/>
            <person name="Mondo S.J."/>
            <person name="Barry K."/>
            <person name="Sandor L."/>
            <person name="Lee J."/>
            <person name="Lipzen A."/>
            <person name="Pangilinan J."/>
            <person name="LaButti K."/>
            <person name="Hainaut M."/>
            <person name="Henrissat B."/>
            <person name="Grigoriev I.V."/>
            <person name="Spatafora J.W."/>
            <person name="Aime M.C."/>
        </authorList>
    </citation>
    <scope>NUCLEOTIDE SEQUENCE [LARGE SCALE GENOMIC DNA]</scope>
    <source>
        <strain evidence="12 13">MCA 5214</strain>
    </source>
</reference>
<dbReference type="InterPro" id="IPR011993">
    <property type="entry name" value="PH-like_dom_sf"/>
</dbReference>
<dbReference type="STRING" id="1569628.A0A316UNT2"/>
<feature type="compositionally biased region" description="Low complexity" evidence="10">
    <location>
        <begin position="1262"/>
        <end position="1273"/>
    </location>
</feature>
<dbReference type="PANTHER" id="PTHR24356">
    <property type="entry name" value="SERINE/THREONINE-PROTEIN KINASE"/>
    <property type="match status" value="1"/>
</dbReference>
<feature type="compositionally biased region" description="Low complexity" evidence="10">
    <location>
        <begin position="842"/>
        <end position="864"/>
    </location>
</feature>
<feature type="compositionally biased region" description="Low complexity" evidence="10">
    <location>
        <begin position="663"/>
        <end position="683"/>
    </location>
</feature>
<feature type="compositionally biased region" description="Acidic residues" evidence="10">
    <location>
        <begin position="1219"/>
        <end position="1233"/>
    </location>
</feature>
<evidence type="ECO:0000256" key="2">
    <source>
        <dbReference type="ARBA" id="ARBA00012513"/>
    </source>
</evidence>
<feature type="compositionally biased region" description="Polar residues" evidence="10">
    <location>
        <begin position="1330"/>
        <end position="1347"/>
    </location>
</feature>
<accession>A0A316UNT2</accession>
<dbReference type="SUPFAM" id="SSF56112">
    <property type="entry name" value="Protein kinase-like (PK-like)"/>
    <property type="match status" value="1"/>
</dbReference>
<dbReference type="SUPFAM" id="SSF50729">
    <property type="entry name" value="PH domain-like"/>
    <property type="match status" value="1"/>
</dbReference>
<feature type="region of interest" description="Disordered" evidence="10">
    <location>
        <begin position="398"/>
        <end position="876"/>
    </location>
</feature>
<feature type="compositionally biased region" description="Pro residues" evidence="10">
    <location>
        <begin position="684"/>
        <end position="697"/>
    </location>
</feature>
<feature type="compositionally biased region" description="Basic and acidic residues" evidence="10">
    <location>
        <begin position="612"/>
        <end position="628"/>
    </location>
</feature>
<feature type="compositionally biased region" description="Pro residues" evidence="10">
    <location>
        <begin position="215"/>
        <end position="227"/>
    </location>
</feature>
<evidence type="ECO:0000256" key="3">
    <source>
        <dbReference type="ARBA" id="ARBA00022527"/>
    </source>
</evidence>
<dbReference type="Gene3D" id="1.10.510.10">
    <property type="entry name" value="Transferase(Phosphotransferase) domain 1"/>
    <property type="match status" value="1"/>
</dbReference>
<dbReference type="GeneID" id="37028305"/>
<evidence type="ECO:0000313" key="12">
    <source>
        <dbReference type="EMBL" id="PWN26947.1"/>
    </source>
</evidence>
<dbReference type="GO" id="GO:0035556">
    <property type="term" value="P:intracellular signal transduction"/>
    <property type="evidence" value="ECO:0007669"/>
    <property type="project" value="TreeGrafter"/>
</dbReference>
<feature type="compositionally biased region" description="Basic residues" evidence="10">
    <location>
        <begin position="298"/>
        <end position="308"/>
    </location>
</feature>
<sequence>MAASQDGPPTQSRDDDGAAAAPSSSSAAAAGPSADSSPSASILRFPRPSPGAPASASAASSISGSVSASNSNSAIDRSSLRRGAIPSSWTPANANASMTSIHSSSADVSDGGGTTASHLSRAKSISSVTSVTSTSSMEAVPFRNAPRGNIRGGYAWGSMVGTGTGGATATPSASAQGRVTMPTGPAATTPTIGQRDFEIGAQQAAAVAAAAAASPPSPSRLPGPSTPSPRTARQRGINPKASAAEEGWHYRNAPGLGGRLDGKPLPGSQRNLRELASAAANANATANANDDGSSPPKKPAHHVLRSKLAKSASKLGVKPLTVVGVGPSFQAQAQSQASSSSSSSNPAASGSVPLMGDGAPLRDPSLELFTPLKTSTATNAPLIVPKLSPAPGAGGTPFFFGHPENASPGDAGSALVAWPSPLLTPTRLGGEEGDAGGGGGIIARPGSRNANTNGSGNGQLLRPRKALSVQGPFPSSSSSPSAALEPPPARGGKRTSLTTTPTANAAGANKPPVASEFSPSSPSASGPGPTPAEQVMLEAQAGVAKLPEQGSGAMPGPNPDPVAGQGSEPASSDPEADADPDFDLPHVGPGEGKGTTHPPSPAAGRGGAQSDESIKSRQVADVEENNHDDGDDDDDETQMSALHAWRFDTAQAQAQGDNVGHDAPPSSSSSPPAPSAAATATPAPALPPSLRPRPPPIVRLESSATAASKALSDGSDATPPVPFKRPNPRVVAGKVSIPEIRPELIDGGQVAASTRVSEESVRGGEGGLEVPYKKKGKGHTLSVVSERSSERGTNASPPEGSERTTASPASASTSTSAVVSQSNTPVGKGTGTGTGILAASVSTTGSASPSQGQGQGQGQTHSHPAGSKSRGRDDFEFGDILGEGSYSTVMQAWDLLSSLAPGAPRPHPATSAATAMSGSGSRARASMLEGKKVYAVKVLDKVHILKERKQKYVAVEKEALSLLVRHPGVVTLYWTFQDRESLYFVLELAPNGELLTYIKQYGSFDVPTARYYAAQLVDVVAGMHEKGVVHRDLKPENVLLDSSMRIKVTDFGSAKILPKTSPAAPAQGESPTQPNPSHTTAPRPSSFVGTAEYVSPELLSSSLTGPASDFWALGCVIFQMLAGRPPFKASSEYQTFQKILKRDFEFPEGFDEQAKDLVERLLVLEPEGRLGVAGVKGHGFFEGTDWEGLWMGEAPEMKSGIRGPPAPPAAAAAVSAGVDGDDGDADRDEDDGDIFGQDGWASGDLADESDERATETSDVEMLAPASALSSPSADEAEAEADASSLSDSEQHPARRRGQSVGERTAERFAAIRRGSSMLKIGPGQGGAAPTSPQAVVSPGAGSTSSRARFTLGGGGGSGSSSSIDAAASRGTTTAAAAPAVATHHRATGSGSAGGSVGSTGSANLFPPVTGPGASASPTAALNWGALLLPSESLLYASLVIHKKTGTANLQSKRRMLLLTDFPRLLCVKEDAVSLTVKSEVLLAQPRARDRDRDTAAAAAYSSPNVMLSVEQKGARGFVVNTPGKMHHYDDPSGDASSWVKSIRRAAGAGASVGSSGNGNGAAK</sequence>
<proteinExistence type="inferred from homology"/>
<feature type="compositionally biased region" description="Polar residues" evidence="10">
    <location>
        <begin position="1069"/>
        <end position="1083"/>
    </location>
</feature>
<feature type="compositionally biased region" description="Low complexity" evidence="10">
    <location>
        <begin position="1209"/>
        <end position="1218"/>
    </location>
</feature>
<feature type="compositionally biased region" description="Low complexity" evidence="10">
    <location>
        <begin position="498"/>
        <end position="527"/>
    </location>
</feature>
<dbReference type="PANTHER" id="PTHR24356:SF163">
    <property type="entry name" value="3-PHOSPHOINOSITIDE-DEPENDENT PROTEIN KINASE 1-RELATED"/>
    <property type="match status" value="1"/>
</dbReference>
<feature type="compositionally biased region" description="Polar residues" evidence="10">
    <location>
        <begin position="87"/>
        <end position="107"/>
    </location>
</feature>
<feature type="compositionally biased region" description="Low complexity" evidence="10">
    <location>
        <begin position="124"/>
        <end position="136"/>
    </location>
</feature>
<evidence type="ECO:0000313" key="13">
    <source>
        <dbReference type="Proteomes" id="UP000245884"/>
    </source>
</evidence>
<keyword evidence="5" id="KW-0547">Nucleotide-binding</keyword>
<evidence type="ECO:0000256" key="9">
    <source>
        <dbReference type="ARBA" id="ARBA00048679"/>
    </source>
</evidence>
<feature type="compositionally biased region" description="Low complexity" evidence="10">
    <location>
        <begin position="276"/>
        <end position="289"/>
    </location>
</feature>
<dbReference type="EMBL" id="KZ819670">
    <property type="protein sequence ID" value="PWN26947.1"/>
    <property type="molecule type" value="Genomic_DNA"/>
</dbReference>
<comment type="catalytic activity">
    <reaction evidence="9">
        <text>L-seryl-[protein] + ATP = O-phospho-L-seryl-[protein] + ADP + H(+)</text>
        <dbReference type="Rhea" id="RHEA:17989"/>
        <dbReference type="Rhea" id="RHEA-COMP:9863"/>
        <dbReference type="Rhea" id="RHEA-COMP:11604"/>
        <dbReference type="ChEBI" id="CHEBI:15378"/>
        <dbReference type="ChEBI" id="CHEBI:29999"/>
        <dbReference type="ChEBI" id="CHEBI:30616"/>
        <dbReference type="ChEBI" id="CHEBI:83421"/>
        <dbReference type="ChEBI" id="CHEBI:456216"/>
        <dbReference type="EC" id="2.7.11.1"/>
    </reaction>
</comment>
<keyword evidence="3" id="KW-0723">Serine/threonine-protein kinase</keyword>
<dbReference type="InterPro" id="IPR008271">
    <property type="entry name" value="Ser/Thr_kinase_AS"/>
</dbReference>
<feature type="compositionally biased region" description="Low complexity" evidence="10">
    <location>
        <begin position="18"/>
        <end position="41"/>
    </location>
</feature>
<dbReference type="RefSeq" id="XP_025361559.1">
    <property type="nucleotide sequence ID" value="XM_025506482.1"/>
</dbReference>
<dbReference type="InterPro" id="IPR050236">
    <property type="entry name" value="Ser_Thr_kinase_AGC"/>
</dbReference>